<keyword evidence="3" id="KW-1185">Reference proteome</keyword>
<keyword evidence="1" id="KW-0732">Signal</keyword>
<accession>A0A1U7PT88</accession>
<organism evidence="2 3">
    <name type="scientific">Epilithonimonas bovis DSM 19482</name>
    <dbReference type="NCBI Taxonomy" id="1121284"/>
    <lineage>
        <taxon>Bacteria</taxon>
        <taxon>Pseudomonadati</taxon>
        <taxon>Bacteroidota</taxon>
        <taxon>Flavobacteriia</taxon>
        <taxon>Flavobacteriales</taxon>
        <taxon>Weeksellaceae</taxon>
        <taxon>Chryseobacterium group</taxon>
        <taxon>Epilithonimonas</taxon>
    </lineage>
</organism>
<dbReference type="RefSeq" id="WP_076781992.1">
    <property type="nucleotide sequence ID" value="NZ_FTPU01000004.1"/>
</dbReference>
<proteinExistence type="predicted"/>
<dbReference type="NCBIfam" id="TIGR04183">
    <property type="entry name" value="Por_Secre_tail"/>
    <property type="match status" value="1"/>
</dbReference>
<sequence length="653" mass="71595">MKKNLFLSIIFSLPATYYSQVLSYVGEGAVMYVSKNTLLYNGGGMQIEGSGVVENHGNVMLVGNTSSEFRTDLGATSMITGKFINKLNEPDAFASPAPKSSSDTPAYTYGQLYISGITQDNIKGVVNQEFRAINHGAYQQIGLPFWGKSFSSLSEFGKTFNKERWSQNEVLVWNNARTVFDNLSSDIIGSTDHPAYSYYILGAGGTGSAWASNGLATTRTLVGKPVSDLSNYELTLSGSGSTVSYGVNGNAINEYNEHYNTYLGDNFAYSRGHIWDGVDFGKNLYFFSNPYLTNLDLSNLDKLGPDFLNNLYGIRFEPKAGGTVYQTNIGGTINSFRYVTRSGGVWVGDTEELMVRPLGTFVIKLNDNSSTISKIKFKNLRRFNYYPRPSGTTYSPTAKMGNSSSGTVKELAVIGLDKNGYEVARSYYVVSPFSTTGNSLDATSQVANTNTSVLGTFEENPSIGGYDDNYTSKYWLYINEANDTFVGKNVKLVKYTGDISTFKFIIKENGKELADNVSDLSTGLGFYFKGPNGELRSVAQGLILDASGGNVQDYDLYYGKPDSTLNSNENKVPSRTVVLYNAATDNYIVRFDPKWNRADVFVFDLSGKLISSEKTIGTSSDYSIPVQKHLNAVYIVKAISDKGEVVQSKIIVK</sequence>
<dbReference type="EMBL" id="FTPU01000004">
    <property type="protein sequence ID" value="SIT95917.1"/>
    <property type="molecule type" value="Genomic_DNA"/>
</dbReference>
<evidence type="ECO:0000313" key="2">
    <source>
        <dbReference type="EMBL" id="SIT95917.1"/>
    </source>
</evidence>
<dbReference type="STRING" id="1121284.SAMN05660493_00586"/>
<evidence type="ECO:0000313" key="3">
    <source>
        <dbReference type="Proteomes" id="UP000187261"/>
    </source>
</evidence>
<protein>
    <submittedName>
        <fullName evidence="2">Por secretion system C-terminal sorting domain-containing protein</fullName>
    </submittedName>
</protein>
<gene>
    <name evidence="2" type="ORF">SAMN05660493_00586</name>
</gene>
<name>A0A1U7PT88_9FLAO</name>
<evidence type="ECO:0000256" key="1">
    <source>
        <dbReference type="ARBA" id="ARBA00022729"/>
    </source>
</evidence>
<dbReference type="AlphaFoldDB" id="A0A1U7PT88"/>
<dbReference type="Proteomes" id="UP000187261">
    <property type="component" value="Unassembled WGS sequence"/>
</dbReference>
<dbReference type="OrthoDB" id="1272926at2"/>
<reference evidence="3" key="1">
    <citation type="submission" date="2016-10" db="EMBL/GenBank/DDBJ databases">
        <authorList>
            <person name="Varghese N."/>
            <person name="Submissions S."/>
        </authorList>
    </citation>
    <scope>NUCLEOTIDE SEQUENCE [LARGE SCALE GENOMIC DNA]</scope>
    <source>
        <strain evidence="3">DSM 19482</strain>
    </source>
</reference>
<dbReference type="InterPro" id="IPR026444">
    <property type="entry name" value="Secre_tail"/>
</dbReference>